<gene>
    <name evidence="2" type="ORF">SAMN05216565_10736</name>
</gene>
<evidence type="ECO:0000256" key="1">
    <source>
        <dbReference type="PIRNR" id="PIRNR016897"/>
    </source>
</evidence>
<proteinExistence type="predicted"/>
<dbReference type="Gene3D" id="3.20.20.70">
    <property type="entry name" value="Aldolase class I"/>
    <property type="match status" value="1"/>
</dbReference>
<keyword evidence="1" id="KW-0804">Transcription</keyword>
<keyword evidence="1" id="KW-0319">Glycerol metabolism</keyword>
<dbReference type="GO" id="GO:0003723">
    <property type="term" value="F:RNA binding"/>
    <property type="evidence" value="ECO:0007669"/>
    <property type="project" value="UniProtKB-KW"/>
</dbReference>
<keyword evidence="1" id="KW-0805">Transcription regulation</keyword>
<dbReference type="InterPro" id="IPR006699">
    <property type="entry name" value="GlpP"/>
</dbReference>
<accession>A0A1H0VKN2</accession>
<dbReference type="RefSeq" id="WP_238457270.1">
    <property type="nucleotide sequence ID" value="NZ_FNJU01000007.1"/>
</dbReference>
<organism evidence="2 3">
    <name type="scientific">Litchfieldia salsa</name>
    <dbReference type="NCBI Taxonomy" id="930152"/>
    <lineage>
        <taxon>Bacteria</taxon>
        <taxon>Bacillati</taxon>
        <taxon>Bacillota</taxon>
        <taxon>Bacilli</taxon>
        <taxon>Bacillales</taxon>
        <taxon>Bacillaceae</taxon>
        <taxon>Litchfieldia</taxon>
    </lineage>
</organism>
<dbReference type="PIRSF" id="PIRSF016897">
    <property type="entry name" value="GlpP"/>
    <property type="match status" value="1"/>
</dbReference>
<dbReference type="EMBL" id="FNJU01000007">
    <property type="protein sequence ID" value="SDP78990.1"/>
    <property type="molecule type" value="Genomic_DNA"/>
</dbReference>
<dbReference type="AlphaFoldDB" id="A0A1H0VKN2"/>
<dbReference type="GO" id="GO:0006355">
    <property type="term" value="P:regulation of DNA-templated transcription"/>
    <property type="evidence" value="ECO:0007669"/>
    <property type="project" value="InterPro"/>
</dbReference>
<keyword evidence="3" id="KW-1185">Reference proteome</keyword>
<dbReference type="Proteomes" id="UP000199159">
    <property type="component" value="Unassembled WGS sequence"/>
</dbReference>
<dbReference type="PANTHER" id="PTHR35787">
    <property type="entry name" value="GLYCEROL UPTAKE OPERON ANTITERMINATOR REGULATORY PROTEIN"/>
    <property type="match status" value="1"/>
</dbReference>
<comment type="function">
    <text evidence="1">Regulates expression of the glpD operon. In the presence of glycerol 3-phosphate (G3P) causes antitermination of transcription of glpD at the inverted repeat of the leader region to enhance its transcription. Binds and stabilizes glpD leader mRNA.</text>
</comment>
<dbReference type="Pfam" id="PF04309">
    <property type="entry name" value="G3P_antiterm"/>
    <property type="match status" value="1"/>
</dbReference>
<dbReference type="SUPFAM" id="SSF110391">
    <property type="entry name" value="GlpP-like"/>
    <property type="match status" value="1"/>
</dbReference>
<evidence type="ECO:0000313" key="2">
    <source>
        <dbReference type="EMBL" id="SDP78990.1"/>
    </source>
</evidence>
<sequence>MGTIVKVDEKKLFFDRLSNLQKIAAVKEPRHIEKVLEHKDKISAVFLMTGTIMSVKGYVDLFRKEGLPVFIHIEKISGLSINNEGIDFIANYVKPIGIVTTKPGLILKAKKHKLMVVQRVFMIDSEVYKQLLDSMDQSRADILEIMPSRLPHIIRLVSENVKMPVITGGLLSEVSHVKEALESGALAVTTSNIDIWKADLFKQDVEYSTL</sequence>
<protein>
    <recommendedName>
        <fullName evidence="1">Glycerol uptake operon antiterminator regulatory protein</fullName>
    </recommendedName>
</protein>
<keyword evidence="1" id="KW-0694">RNA-binding</keyword>
<name>A0A1H0VKN2_9BACI</name>
<dbReference type="GO" id="GO:0006071">
    <property type="term" value="P:glycerol metabolic process"/>
    <property type="evidence" value="ECO:0007669"/>
    <property type="project" value="UniProtKB-UniRule"/>
</dbReference>
<reference evidence="3" key="1">
    <citation type="submission" date="2016-10" db="EMBL/GenBank/DDBJ databases">
        <authorList>
            <person name="Varghese N."/>
            <person name="Submissions S."/>
        </authorList>
    </citation>
    <scope>NUCLEOTIDE SEQUENCE [LARGE SCALE GENOMIC DNA]</scope>
    <source>
        <strain evidence="3">IBRC-M10078</strain>
    </source>
</reference>
<dbReference type="InterPro" id="IPR013785">
    <property type="entry name" value="Aldolase_TIM"/>
</dbReference>
<evidence type="ECO:0000313" key="3">
    <source>
        <dbReference type="Proteomes" id="UP000199159"/>
    </source>
</evidence>
<dbReference type="PANTHER" id="PTHR35787:SF1">
    <property type="entry name" value="GLYCEROL UPTAKE OPERON ANTITERMINATOR REGULATORY PROTEIN"/>
    <property type="match status" value="1"/>
</dbReference>